<gene>
    <name evidence="1" type="ORF">ITP53_29675</name>
</gene>
<reference evidence="1" key="1">
    <citation type="submission" date="2020-11" db="EMBL/GenBank/DDBJ databases">
        <title>Whole-genome analyses of Nonomuraea sp. K274.</title>
        <authorList>
            <person name="Veyisoglu A."/>
        </authorList>
    </citation>
    <scope>NUCLEOTIDE SEQUENCE</scope>
    <source>
        <strain evidence="1">K274</strain>
    </source>
</reference>
<protein>
    <recommendedName>
        <fullName evidence="3">CSLREA domain-containing protein</fullName>
    </recommendedName>
</protein>
<comment type="caution">
    <text evidence="1">The sequence shown here is derived from an EMBL/GenBank/DDBJ whole genome shotgun (WGS) entry which is preliminary data.</text>
</comment>
<sequence>MPLLGWLTHAMTHRHTEHAPYRRSSRVAVALVPLALTAVGAASPVHVTDTVPCGDTARLIAAVQAANASGGTVHLAPRCTYTLTAPFGTTANGLPTIINTVLIEGNGSTIARAATAPPFRILEVTVGGDLTLRRVTVRGGQASGSGGGIHSSGGVLRLIASTVTGNTATNFGGGLDAGSTLIVENGSRIIGNSGREGGGITSFGPTSVTNSTISGNTARRGGGIFTAASGDRLTIRNTRIERNTVETDGGGISHAIGLMDIRDSRIDHNSAGTFGGGISNAGGTVSVTLGSISGNTSAGDGGGIRSVGPLTLEGAMIAANRATGPSARGGGIASHATLTMTRSVVTRNTAGTAPGGLFNAAAASVTAGAITANRPTNCTQSPVPVAGCLNNV</sequence>
<evidence type="ECO:0000313" key="1">
    <source>
        <dbReference type="EMBL" id="MBF8189821.1"/>
    </source>
</evidence>
<dbReference type="Proteomes" id="UP000605361">
    <property type="component" value="Unassembled WGS sequence"/>
</dbReference>
<evidence type="ECO:0008006" key="3">
    <source>
        <dbReference type="Google" id="ProtNLM"/>
    </source>
</evidence>
<dbReference type="InterPro" id="IPR011050">
    <property type="entry name" value="Pectin_lyase_fold/virulence"/>
</dbReference>
<organism evidence="1 2">
    <name type="scientific">Nonomuraea cypriaca</name>
    <dbReference type="NCBI Taxonomy" id="1187855"/>
    <lineage>
        <taxon>Bacteria</taxon>
        <taxon>Bacillati</taxon>
        <taxon>Actinomycetota</taxon>
        <taxon>Actinomycetes</taxon>
        <taxon>Streptosporangiales</taxon>
        <taxon>Streptosporangiaceae</taxon>
        <taxon>Nonomuraea</taxon>
    </lineage>
</organism>
<dbReference type="SMART" id="SM00710">
    <property type="entry name" value="PbH1"/>
    <property type="match status" value="5"/>
</dbReference>
<dbReference type="SUPFAM" id="SSF51126">
    <property type="entry name" value="Pectin lyase-like"/>
    <property type="match status" value="1"/>
</dbReference>
<accession>A0A931ABJ8</accession>
<proteinExistence type="predicted"/>
<dbReference type="AlphaFoldDB" id="A0A931ABJ8"/>
<dbReference type="PANTHER" id="PTHR11319:SF35">
    <property type="entry name" value="OUTER MEMBRANE PROTEIN PMPC-RELATED"/>
    <property type="match status" value="1"/>
</dbReference>
<dbReference type="InterPro" id="IPR006626">
    <property type="entry name" value="PbH1"/>
</dbReference>
<dbReference type="PANTHER" id="PTHR11319">
    <property type="entry name" value="G PROTEIN-COUPLED RECEPTOR-RELATED"/>
    <property type="match status" value="1"/>
</dbReference>
<keyword evidence="2" id="KW-1185">Reference proteome</keyword>
<evidence type="ECO:0000313" key="2">
    <source>
        <dbReference type="Proteomes" id="UP000605361"/>
    </source>
</evidence>
<name>A0A931ABJ8_9ACTN</name>
<dbReference type="EMBL" id="JADOGI010000102">
    <property type="protein sequence ID" value="MBF8189821.1"/>
    <property type="molecule type" value="Genomic_DNA"/>
</dbReference>
<dbReference type="RefSeq" id="WP_195898753.1">
    <property type="nucleotide sequence ID" value="NZ_JADOGI010000102.1"/>
</dbReference>